<feature type="domain" description="HTH lysR-type" evidence="6">
    <location>
        <begin position="1"/>
        <end position="58"/>
    </location>
</feature>
<dbReference type="FunFam" id="1.10.10.10:FF:000001">
    <property type="entry name" value="LysR family transcriptional regulator"/>
    <property type="match status" value="1"/>
</dbReference>
<dbReference type="SUPFAM" id="SSF46785">
    <property type="entry name" value="Winged helix' DNA-binding domain"/>
    <property type="match status" value="1"/>
</dbReference>
<evidence type="ECO:0000259" key="6">
    <source>
        <dbReference type="PROSITE" id="PS50931"/>
    </source>
</evidence>
<dbReference type="InterPro" id="IPR000847">
    <property type="entry name" value="LysR_HTH_N"/>
</dbReference>
<evidence type="ECO:0000256" key="4">
    <source>
        <dbReference type="ARBA" id="ARBA00023159"/>
    </source>
</evidence>
<evidence type="ECO:0000256" key="5">
    <source>
        <dbReference type="ARBA" id="ARBA00023163"/>
    </source>
</evidence>
<dbReference type="RefSeq" id="WP_238231715.1">
    <property type="nucleotide sequence ID" value="NZ_BPQO01000030.1"/>
</dbReference>
<dbReference type="InterPro" id="IPR036388">
    <property type="entry name" value="WH-like_DNA-bd_sf"/>
</dbReference>
<dbReference type="PANTHER" id="PTHR30293">
    <property type="entry name" value="TRANSCRIPTIONAL REGULATORY PROTEIN NAC-RELATED"/>
    <property type="match status" value="1"/>
</dbReference>
<keyword evidence="4" id="KW-0010">Activator</keyword>
<dbReference type="GO" id="GO:0003677">
    <property type="term" value="F:DNA binding"/>
    <property type="evidence" value="ECO:0007669"/>
    <property type="project" value="UniProtKB-KW"/>
</dbReference>
<dbReference type="Proteomes" id="UP001055247">
    <property type="component" value="Unassembled WGS sequence"/>
</dbReference>
<dbReference type="PANTHER" id="PTHR30293:SF0">
    <property type="entry name" value="NITROGEN ASSIMILATION REGULATORY PROTEIN NAC"/>
    <property type="match status" value="1"/>
</dbReference>
<dbReference type="CDD" id="cd08433">
    <property type="entry name" value="PBP2_Nac"/>
    <property type="match status" value="1"/>
</dbReference>
<dbReference type="Pfam" id="PF00126">
    <property type="entry name" value="HTH_1"/>
    <property type="match status" value="1"/>
</dbReference>
<proteinExistence type="inferred from homology"/>
<sequence length="309" mass="33036">MDLAQLRTLVHVAELGSLSKAAGRLRIAQPALSRQIRLLEDELGARLFDRHGRGMVITEAGREALRHAKRVLAETEELRASVSGPGAELAGHVAVGLPPTLADMVSVPLVAAFTATHPRVRLQLVAAYTGYLLDSLNRGEIDLAVLYDPRATGSLRIRPLMQEALFLIGPGDAGLTAGEPVPFRTLATQRLLLPSTRHGLRNVVQRAAEAAGIALDLGLEIDSYTALKELVRQGYGRTILTRAPMHADIAAGRLTAAPLVDPAPIRRLVLSFQPDRPVSRAAEFAGAAIAAILAEQLRRGVWVGEMLAG</sequence>
<reference evidence="7" key="2">
    <citation type="submission" date="2021-08" db="EMBL/GenBank/DDBJ databases">
        <authorList>
            <person name="Tani A."/>
            <person name="Ola A."/>
            <person name="Ogura Y."/>
            <person name="Katsura K."/>
            <person name="Hayashi T."/>
        </authorList>
    </citation>
    <scope>NUCLEOTIDE SEQUENCE</scope>
    <source>
        <strain evidence="7">DSM 16372</strain>
    </source>
</reference>
<dbReference type="Gene3D" id="3.40.190.10">
    <property type="entry name" value="Periplasmic binding protein-like II"/>
    <property type="match status" value="2"/>
</dbReference>
<evidence type="ECO:0000256" key="3">
    <source>
        <dbReference type="ARBA" id="ARBA00023125"/>
    </source>
</evidence>
<keyword evidence="8" id="KW-1185">Reference proteome</keyword>
<dbReference type="GO" id="GO:0003700">
    <property type="term" value="F:DNA-binding transcription factor activity"/>
    <property type="evidence" value="ECO:0007669"/>
    <property type="project" value="InterPro"/>
</dbReference>
<dbReference type="EMBL" id="BPQO01000030">
    <property type="protein sequence ID" value="GJD91700.1"/>
    <property type="molecule type" value="Genomic_DNA"/>
</dbReference>
<dbReference type="Gene3D" id="1.10.10.10">
    <property type="entry name" value="Winged helix-like DNA-binding domain superfamily/Winged helix DNA-binding domain"/>
    <property type="match status" value="1"/>
</dbReference>
<evidence type="ECO:0000313" key="7">
    <source>
        <dbReference type="EMBL" id="GJD91700.1"/>
    </source>
</evidence>
<dbReference type="PRINTS" id="PR00039">
    <property type="entry name" value="HTHLYSR"/>
</dbReference>
<comment type="caution">
    <text evidence="7">The sequence shown here is derived from an EMBL/GenBank/DDBJ whole genome shotgun (WGS) entry which is preliminary data.</text>
</comment>
<dbReference type="PROSITE" id="PS50931">
    <property type="entry name" value="HTH_LYSR"/>
    <property type="match status" value="1"/>
</dbReference>
<organism evidence="7 8">
    <name type="scientific">Methylobacterium hispanicum</name>
    <dbReference type="NCBI Taxonomy" id="270350"/>
    <lineage>
        <taxon>Bacteria</taxon>
        <taxon>Pseudomonadati</taxon>
        <taxon>Pseudomonadota</taxon>
        <taxon>Alphaproteobacteria</taxon>
        <taxon>Hyphomicrobiales</taxon>
        <taxon>Methylobacteriaceae</taxon>
        <taxon>Methylobacterium</taxon>
    </lineage>
</organism>
<evidence type="ECO:0000313" key="8">
    <source>
        <dbReference type="Proteomes" id="UP001055247"/>
    </source>
</evidence>
<gene>
    <name evidence="7" type="primary">hdfR_3</name>
    <name evidence="7" type="ORF">BHAOGJBA_5249</name>
</gene>
<evidence type="ECO:0000256" key="1">
    <source>
        <dbReference type="ARBA" id="ARBA00009437"/>
    </source>
</evidence>
<dbReference type="GO" id="GO:2000142">
    <property type="term" value="P:regulation of DNA-templated transcription initiation"/>
    <property type="evidence" value="ECO:0007669"/>
    <property type="project" value="TreeGrafter"/>
</dbReference>
<name>A0AAV4ZT06_9HYPH</name>
<protein>
    <submittedName>
        <fullName evidence="7">HTH-type transcriptional regulator HdfR</fullName>
    </submittedName>
</protein>
<keyword evidence="5" id="KW-0804">Transcription</keyword>
<evidence type="ECO:0000256" key="2">
    <source>
        <dbReference type="ARBA" id="ARBA00023015"/>
    </source>
</evidence>
<reference evidence="7" key="1">
    <citation type="journal article" date="2016" name="Front. Microbiol.">
        <title>Genome Sequence of the Piezophilic, Mesophilic Sulfate-Reducing Bacterium Desulfovibrio indicus J2T.</title>
        <authorList>
            <person name="Cao J."/>
            <person name="Maignien L."/>
            <person name="Shao Z."/>
            <person name="Alain K."/>
            <person name="Jebbar M."/>
        </authorList>
    </citation>
    <scope>NUCLEOTIDE SEQUENCE</scope>
    <source>
        <strain evidence="7">DSM 16372</strain>
    </source>
</reference>
<dbReference type="InterPro" id="IPR036390">
    <property type="entry name" value="WH_DNA-bd_sf"/>
</dbReference>
<accession>A0AAV4ZT06</accession>
<keyword evidence="2" id="KW-0805">Transcription regulation</keyword>
<keyword evidence="3" id="KW-0238">DNA-binding</keyword>
<dbReference type="Pfam" id="PF03466">
    <property type="entry name" value="LysR_substrate"/>
    <property type="match status" value="1"/>
</dbReference>
<dbReference type="SUPFAM" id="SSF53850">
    <property type="entry name" value="Periplasmic binding protein-like II"/>
    <property type="match status" value="1"/>
</dbReference>
<dbReference type="InterPro" id="IPR005119">
    <property type="entry name" value="LysR_subst-bd"/>
</dbReference>
<dbReference type="AlphaFoldDB" id="A0AAV4ZT06"/>
<comment type="similarity">
    <text evidence="1">Belongs to the LysR transcriptional regulatory family.</text>
</comment>